<feature type="compositionally biased region" description="Acidic residues" evidence="1">
    <location>
        <begin position="125"/>
        <end position="143"/>
    </location>
</feature>
<feature type="compositionally biased region" description="Low complexity" evidence="1">
    <location>
        <begin position="112"/>
        <end position="124"/>
    </location>
</feature>
<evidence type="ECO:0000256" key="1">
    <source>
        <dbReference type="SAM" id="MobiDB-lite"/>
    </source>
</evidence>
<keyword evidence="4" id="KW-1185">Reference proteome</keyword>
<organism evidence="3 4">
    <name type="scientific">Linnemannia elongata AG-77</name>
    <dbReference type="NCBI Taxonomy" id="1314771"/>
    <lineage>
        <taxon>Eukaryota</taxon>
        <taxon>Fungi</taxon>
        <taxon>Fungi incertae sedis</taxon>
        <taxon>Mucoromycota</taxon>
        <taxon>Mortierellomycotina</taxon>
        <taxon>Mortierellomycetes</taxon>
        <taxon>Mortierellales</taxon>
        <taxon>Mortierellaceae</taxon>
        <taxon>Linnemannia</taxon>
    </lineage>
</organism>
<feature type="compositionally biased region" description="Polar residues" evidence="1">
    <location>
        <begin position="224"/>
        <end position="240"/>
    </location>
</feature>
<dbReference type="Pfam" id="PF08550">
    <property type="entry name" value="GATA_AreA"/>
    <property type="match status" value="1"/>
</dbReference>
<feature type="domain" description="Nitrogen regulatory protein areA GATA-like" evidence="2">
    <location>
        <begin position="177"/>
        <end position="202"/>
    </location>
</feature>
<reference evidence="3 4" key="1">
    <citation type="submission" date="2016-05" db="EMBL/GenBank/DDBJ databases">
        <title>Genome sequencing reveals origins of a unique bacterial endosymbiosis in the earliest lineages of terrestrial Fungi.</title>
        <authorList>
            <consortium name="DOE Joint Genome Institute"/>
            <person name="Uehling J."/>
            <person name="Gryganskyi A."/>
            <person name="Hameed K."/>
            <person name="Tschaplinski T."/>
            <person name="Misztal P."/>
            <person name="Wu S."/>
            <person name="Desiro A."/>
            <person name="Vande Pol N."/>
            <person name="Du Z.-Y."/>
            <person name="Zienkiewicz A."/>
            <person name="Zienkiewicz K."/>
            <person name="Morin E."/>
            <person name="Tisserant E."/>
            <person name="Splivallo R."/>
            <person name="Hainaut M."/>
            <person name="Henrissat B."/>
            <person name="Ohm R."/>
            <person name="Kuo A."/>
            <person name="Yan J."/>
            <person name="Lipzen A."/>
            <person name="Nolan M."/>
            <person name="Labutti K."/>
            <person name="Barry K."/>
            <person name="Goldstein A."/>
            <person name="Labbe J."/>
            <person name="Schadt C."/>
            <person name="Tuskan G."/>
            <person name="Grigoriev I."/>
            <person name="Martin F."/>
            <person name="Vilgalys R."/>
            <person name="Bonito G."/>
        </authorList>
    </citation>
    <scope>NUCLEOTIDE SEQUENCE [LARGE SCALE GENOMIC DNA]</scope>
    <source>
        <strain evidence="3 4">AG-77</strain>
    </source>
</reference>
<dbReference type="STRING" id="1314771.A0A197JUX7"/>
<evidence type="ECO:0000259" key="2">
    <source>
        <dbReference type="Pfam" id="PF08550"/>
    </source>
</evidence>
<feature type="compositionally biased region" description="Low complexity" evidence="1">
    <location>
        <begin position="8"/>
        <end position="65"/>
    </location>
</feature>
<sequence>MSIQPYPTLLTLDHTKTTTSLSPPRPTTTAIPTHTAPTVSNTNTSSTTNSTTPVSSSSNNFNNPTIHAPKAGRRTSSRQTTLESLLGPTLRLPIPSKANKPFLPEIKDGALRDSYSYSRDGSSGSEDEQDAEADDTYDEDNNDYEYNNGDQEQDGEEDDGEDENGVRSKEDPLASQVWKMYSKAKDSLDGQRMENMTWRMMSLSLHKKDTAAQNTPNQPRPADTVSSPQGAPSTSFSQHPPSVAALADTHELAKSFQVAISITRTIPLTAAQELDDPMPTRTLPRRDNHNGNTLLIITINRNDPRRRLLRVPQRLVHLLT</sequence>
<evidence type="ECO:0000313" key="3">
    <source>
        <dbReference type="EMBL" id="OAQ29092.1"/>
    </source>
</evidence>
<feature type="region of interest" description="Disordered" evidence="1">
    <location>
        <begin position="1"/>
        <end position="174"/>
    </location>
</feature>
<dbReference type="InterPro" id="IPR013860">
    <property type="entry name" value="AreA_GATA"/>
</dbReference>
<gene>
    <name evidence="3" type="ORF">K457DRAFT_525101</name>
</gene>
<dbReference type="Proteomes" id="UP000078512">
    <property type="component" value="Unassembled WGS sequence"/>
</dbReference>
<feature type="region of interest" description="Disordered" evidence="1">
    <location>
        <begin position="209"/>
        <end position="241"/>
    </location>
</feature>
<accession>A0A197JUX7</accession>
<dbReference type="OrthoDB" id="515401at2759"/>
<name>A0A197JUX7_9FUNG</name>
<dbReference type="EMBL" id="KV442043">
    <property type="protein sequence ID" value="OAQ29092.1"/>
    <property type="molecule type" value="Genomic_DNA"/>
</dbReference>
<evidence type="ECO:0000313" key="4">
    <source>
        <dbReference type="Proteomes" id="UP000078512"/>
    </source>
</evidence>
<dbReference type="AlphaFoldDB" id="A0A197JUX7"/>
<protein>
    <recommendedName>
        <fullName evidence="2">Nitrogen regulatory protein areA GATA-like domain-containing protein</fullName>
    </recommendedName>
</protein>
<proteinExistence type="predicted"/>
<feature type="compositionally biased region" description="Acidic residues" evidence="1">
    <location>
        <begin position="151"/>
        <end position="163"/>
    </location>
</feature>